<protein>
    <submittedName>
        <fullName evidence="4">N-carbamoylputrescine amidase</fullName>
        <ecNumber evidence="4">3.5.1.53</ecNumber>
    </submittedName>
</protein>
<dbReference type="Gene3D" id="3.60.110.10">
    <property type="entry name" value="Carbon-nitrogen hydrolase"/>
    <property type="match status" value="1"/>
</dbReference>
<dbReference type="NCBIfam" id="TIGR03381">
    <property type="entry name" value="agmatine_aguB"/>
    <property type="match status" value="1"/>
</dbReference>
<dbReference type="GO" id="GO:0050126">
    <property type="term" value="F:N-carbamoylputrescine amidase activity"/>
    <property type="evidence" value="ECO:0007669"/>
    <property type="project" value="UniProtKB-EC"/>
</dbReference>
<dbReference type="Proteomes" id="UP000593719">
    <property type="component" value="Chromosome"/>
</dbReference>
<reference evidence="4 5" key="1">
    <citation type="submission" date="2019-06" db="EMBL/GenBank/DDBJ databases">
        <title>Sulfurimonas gotlandica sp. nov., a chemoautotrophic and psychrotolerant epsilonproteobacterium isolated from a pelagic redoxcline, and an emended description of the genus Sulfurimonas.</title>
        <authorList>
            <person name="Wang S."/>
            <person name="Jiang L."/>
            <person name="Shao Z."/>
        </authorList>
    </citation>
    <scope>NUCLEOTIDE SEQUENCE [LARGE SCALE GENOMIC DNA]</scope>
    <source>
        <strain evidence="4 5">S2-6</strain>
    </source>
</reference>
<evidence type="ECO:0000256" key="1">
    <source>
        <dbReference type="ARBA" id="ARBA00022801"/>
    </source>
</evidence>
<keyword evidence="5" id="KW-1185">Reference proteome</keyword>
<dbReference type="PANTHER" id="PTHR43674">
    <property type="entry name" value="NITRILASE C965.09-RELATED"/>
    <property type="match status" value="1"/>
</dbReference>
<dbReference type="AlphaFoldDB" id="A0A7M1AZG0"/>
<organism evidence="4 5">
    <name type="scientific">Sulfurimonas sediminis</name>
    <dbReference type="NCBI Taxonomy" id="2590020"/>
    <lineage>
        <taxon>Bacteria</taxon>
        <taxon>Pseudomonadati</taxon>
        <taxon>Campylobacterota</taxon>
        <taxon>Epsilonproteobacteria</taxon>
        <taxon>Campylobacterales</taxon>
        <taxon>Sulfurimonadaceae</taxon>
        <taxon>Sulfurimonas</taxon>
    </lineage>
</organism>
<dbReference type="KEGG" id="ssei:FJR45_02255"/>
<comment type="similarity">
    <text evidence="2">Belongs to the carbon-nitrogen hydrolase superfamily.</text>
</comment>
<dbReference type="InterPro" id="IPR050345">
    <property type="entry name" value="Aliph_Amidase/BUP"/>
</dbReference>
<dbReference type="PANTHER" id="PTHR43674:SF2">
    <property type="entry name" value="BETA-UREIDOPROPIONASE"/>
    <property type="match status" value="1"/>
</dbReference>
<dbReference type="EC" id="3.5.1.53" evidence="4"/>
<dbReference type="EMBL" id="CP041235">
    <property type="protein sequence ID" value="QOP42834.1"/>
    <property type="molecule type" value="Genomic_DNA"/>
</dbReference>
<proteinExistence type="inferred from homology"/>
<dbReference type="SUPFAM" id="SSF56317">
    <property type="entry name" value="Carbon-nitrogen hydrolase"/>
    <property type="match status" value="1"/>
</dbReference>
<evidence type="ECO:0000313" key="5">
    <source>
        <dbReference type="Proteomes" id="UP000593719"/>
    </source>
</evidence>
<dbReference type="Pfam" id="PF00795">
    <property type="entry name" value="CN_hydrolase"/>
    <property type="match status" value="1"/>
</dbReference>
<dbReference type="CDD" id="cd07573">
    <property type="entry name" value="CPA"/>
    <property type="match status" value="1"/>
</dbReference>
<dbReference type="InterPro" id="IPR036526">
    <property type="entry name" value="C-N_Hydrolase_sf"/>
</dbReference>
<accession>A0A7M1AZG0</accession>
<dbReference type="PROSITE" id="PS50263">
    <property type="entry name" value="CN_HYDROLASE"/>
    <property type="match status" value="1"/>
</dbReference>
<dbReference type="InterPro" id="IPR017755">
    <property type="entry name" value="N-carbamoylputrescine_amidase"/>
</dbReference>
<keyword evidence="1 4" id="KW-0378">Hydrolase</keyword>
<dbReference type="RefSeq" id="WP_193151160.1">
    <property type="nucleotide sequence ID" value="NZ_CP041235.1"/>
</dbReference>
<dbReference type="InterPro" id="IPR003010">
    <property type="entry name" value="C-N_Hydrolase"/>
</dbReference>
<sequence length="287" mass="32606">MSKPVKVAAIQMSMSEEKNANVLKAEQFVREAAAEGAQIILLPELFEGLYFCKDMDEKYFAWAQPLENNALIQHFAALAKELCIVVLVSYFEKADEGYFNSLVVVNIDGMVMENYRKTHIPDGPGYEEKFYFKPGDTGFKVYETTYGKIGVGICWDQWFCETARALTLMGAEIIFYPTAIGSEPEIGLDSKEHWQRVQMGHAATNTVPVVVANRTGEEKGESCELTFYGSSFITDYTGAKIAEASRDKEEIIYGEFDLAENARQREYWGLLRDRRPEMYYHSKICSK</sequence>
<dbReference type="GO" id="GO:0033388">
    <property type="term" value="P:putrescine biosynthetic process from arginine"/>
    <property type="evidence" value="ECO:0007669"/>
    <property type="project" value="TreeGrafter"/>
</dbReference>
<name>A0A7M1AZG0_9BACT</name>
<evidence type="ECO:0000259" key="3">
    <source>
        <dbReference type="PROSITE" id="PS50263"/>
    </source>
</evidence>
<gene>
    <name evidence="4" type="primary">aguB</name>
    <name evidence="4" type="ORF">FJR45_02255</name>
</gene>
<evidence type="ECO:0000256" key="2">
    <source>
        <dbReference type="ARBA" id="ARBA00034122"/>
    </source>
</evidence>
<evidence type="ECO:0000313" key="4">
    <source>
        <dbReference type="EMBL" id="QOP42834.1"/>
    </source>
</evidence>
<feature type="domain" description="CN hydrolase" evidence="3">
    <location>
        <begin position="5"/>
        <end position="258"/>
    </location>
</feature>